<dbReference type="GeneID" id="73291680"/>
<keyword evidence="2" id="KW-0812">Transmembrane</keyword>
<keyword evidence="2" id="KW-1133">Transmembrane helix</keyword>
<feature type="region of interest" description="Disordered" evidence="1">
    <location>
        <begin position="64"/>
        <end position="160"/>
    </location>
</feature>
<accession>A0A9E7NAG9</accession>
<proteinExistence type="predicted"/>
<evidence type="ECO:0000313" key="3">
    <source>
        <dbReference type="EMBL" id="UTF53348.1"/>
    </source>
</evidence>
<sequence>MSDREWFRGLWTFYLEYTRTGMHTATAAAFAIFALLVFVDSLFAVLAIGVYVVPPVVFYVLERDPSIADDVGENEREIPREMVADSGVDNRARGDGDTDSDSDSDTDSDGGDTDTDSDSDSDGGDTDTDSDSDSDDGDTDTDSDSNDGDSDSDFDTSSLE</sequence>
<evidence type="ECO:0000256" key="2">
    <source>
        <dbReference type="SAM" id="Phobius"/>
    </source>
</evidence>
<feature type="compositionally biased region" description="Acidic residues" evidence="1">
    <location>
        <begin position="97"/>
        <end position="154"/>
    </location>
</feature>
<feature type="compositionally biased region" description="Basic and acidic residues" evidence="1">
    <location>
        <begin position="73"/>
        <end position="96"/>
    </location>
</feature>
<dbReference type="AlphaFoldDB" id="A0A9E7NAG9"/>
<keyword evidence="4" id="KW-1185">Reference proteome</keyword>
<keyword evidence="2" id="KW-0472">Membrane</keyword>
<protein>
    <submittedName>
        <fullName evidence="3">Uncharacterized protein</fullName>
    </submittedName>
</protein>
<gene>
    <name evidence="3" type="ORF">NGM29_16500</name>
</gene>
<organism evidence="3 4">
    <name type="scientific">Natronosalvus rutilus</name>
    <dbReference type="NCBI Taxonomy" id="2953753"/>
    <lineage>
        <taxon>Archaea</taxon>
        <taxon>Methanobacteriati</taxon>
        <taxon>Methanobacteriota</taxon>
        <taxon>Stenosarchaea group</taxon>
        <taxon>Halobacteria</taxon>
        <taxon>Halobacteriales</taxon>
        <taxon>Natrialbaceae</taxon>
        <taxon>Natronosalvus</taxon>
    </lineage>
</organism>
<evidence type="ECO:0000256" key="1">
    <source>
        <dbReference type="SAM" id="MobiDB-lite"/>
    </source>
</evidence>
<feature type="transmembrane region" description="Helical" evidence="2">
    <location>
        <begin position="27"/>
        <end position="53"/>
    </location>
</feature>
<reference evidence="3" key="1">
    <citation type="submission" date="2022-06" db="EMBL/GenBank/DDBJ databases">
        <title>Diverse halophilic archaea isolated from saline environments.</title>
        <authorList>
            <person name="Cui H.-L."/>
        </authorList>
    </citation>
    <scope>NUCLEOTIDE SEQUENCE</scope>
    <source>
        <strain evidence="3">WLHS1</strain>
    </source>
</reference>
<dbReference type="EMBL" id="CP100355">
    <property type="protein sequence ID" value="UTF53348.1"/>
    <property type="molecule type" value="Genomic_DNA"/>
</dbReference>
<name>A0A9E7NAG9_9EURY</name>
<evidence type="ECO:0000313" key="4">
    <source>
        <dbReference type="Proteomes" id="UP001056855"/>
    </source>
</evidence>
<dbReference type="Proteomes" id="UP001056855">
    <property type="component" value="Chromosome"/>
</dbReference>
<dbReference type="RefSeq" id="WP_254157727.1">
    <property type="nucleotide sequence ID" value="NZ_CP100355.1"/>
</dbReference>
<dbReference type="KEGG" id="sawl:NGM29_16500"/>